<feature type="region of interest" description="Disordered" evidence="5">
    <location>
        <begin position="1"/>
        <end position="30"/>
    </location>
</feature>
<feature type="transmembrane region" description="Helical" evidence="6">
    <location>
        <begin position="412"/>
        <end position="433"/>
    </location>
</feature>
<evidence type="ECO:0000256" key="3">
    <source>
        <dbReference type="ARBA" id="ARBA00022989"/>
    </source>
</evidence>
<feature type="compositionally biased region" description="Basic and acidic residues" evidence="5">
    <location>
        <begin position="96"/>
        <end position="124"/>
    </location>
</feature>
<dbReference type="GO" id="GO:0016020">
    <property type="term" value="C:membrane"/>
    <property type="evidence" value="ECO:0007669"/>
    <property type="project" value="UniProtKB-SubCell"/>
</dbReference>
<evidence type="ECO:0000259" key="7">
    <source>
        <dbReference type="Pfam" id="PF00520"/>
    </source>
</evidence>
<proteinExistence type="predicted"/>
<feature type="transmembrane region" description="Helical" evidence="6">
    <location>
        <begin position="286"/>
        <end position="304"/>
    </location>
</feature>
<dbReference type="EMBL" id="CAJNIZ010006280">
    <property type="protein sequence ID" value="CAE7248627.1"/>
    <property type="molecule type" value="Genomic_DNA"/>
</dbReference>
<feature type="domain" description="Ion transport" evidence="7">
    <location>
        <begin position="287"/>
        <end position="489"/>
    </location>
</feature>
<evidence type="ECO:0000256" key="6">
    <source>
        <dbReference type="SAM" id="Phobius"/>
    </source>
</evidence>
<keyword evidence="3 6" id="KW-1133">Transmembrane helix</keyword>
<comment type="subcellular location">
    <subcellularLocation>
        <location evidence="1">Membrane</location>
        <topology evidence="1">Multi-pass membrane protein</topology>
    </subcellularLocation>
</comment>
<evidence type="ECO:0000256" key="5">
    <source>
        <dbReference type="SAM" id="MobiDB-lite"/>
    </source>
</evidence>
<dbReference type="AlphaFoldDB" id="A0A812LLL5"/>
<keyword evidence="2 6" id="KW-0812">Transmembrane</keyword>
<accession>A0A812LLL5</accession>
<dbReference type="Gene3D" id="1.25.40.20">
    <property type="entry name" value="Ankyrin repeat-containing domain"/>
    <property type="match status" value="1"/>
</dbReference>
<feature type="compositionally biased region" description="Polar residues" evidence="5">
    <location>
        <begin position="72"/>
        <end position="94"/>
    </location>
</feature>
<sequence>MLQRGTPGRSKPSEFLSTPARQARRLSHGSACGSPLVWQVQSPAMMEDQVFSHFASPEAAPCKGRGTMPDPKSNSNGETAHTSEASDRATTIQDSPLHESEGPTKEESEAKSETDNNENNETRRSSRRTSYNFTALAGEFGAALAQTAVNVGREAGELLGLRYKVALGELGGALATSAAYTAANMRTLASGVSEYTEGMFGPSESVSGRYSKNARTDEASFNQFLDQVIKAHLQSGADGEEPLHRRGMRRNLTGILEGAVSGGFFQKCPKMQAMCYKVCARIENSMLFGLLCWTFLLLHCIALVQVANKQGSPEVWYAISQSYMVFFIFELLVRIAATPYRFFWQSGFVVLDIVLVMTAVVEAILPLMSDQLGQGQFTLLTLHVLRFLRGVQAHMPEAASSVTACFGGLLPIVYFLLLCFIWSFLAVVWYLVFSNNVVEPKQFADFGSSSLNQFYLACNALDWGRITHPLHQAHQQMASILAVIFCVVLLAVSFLTANGTIIVFHELAEKGITDYRNYEESKQMRRRLLGLSRLEQSLQDAARSLGAGGDWAEWLMQSRQNLETALPILQPNLAMLKITANEVLQLYDHLFEVRRDFFFFELSLGVQLSEASMSSMERQLEQGGNHLDDIASSVSKLQLQLTQLRSQELQQMVVEVEQQYQDCMDSVNQAASIRRLHLQLTHENSRQEVFSQVNDAQRSVANLQRFNRLSGAFGFPPLGRDSDRSFGDNRQFELVANLLQTEVKERIESRNAPLVLRQRGSPSAILFSTPGSGGKRPAVLWKVLLDSDRHDTVEGDVDEFQDDVRVALEEQSAELLRVALQRCHACPQDHALHEAVRQGNCAAAQLLLQNMADPNERCRALERGCELPLQLALSSNLVRASERQQDRKLQTHFRP</sequence>
<feature type="transmembrane region" description="Helical" evidence="6">
    <location>
        <begin position="349"/>
        <end position="368"/>
    </location>
</feature>
<keyword evidence="4 6" id="KW-0472">Membrane</keyword>
<keyword evidence="9" id="KW-1185">Reference proteome</keyword>
<evidence type="ECO:0000313" key="9">
    <source>
        <dbReference type="Proteomes" id="UP000649617"/>
    </source>
</evidence>
<feature type="transmembrane region" description="Helical" evidence="6">
    <location>
        <begin position="316"/>
        <end position="337"/>
    </location>
</feature>
<evidence type="ECO:0000313" key="8">
    <source>
        <dbReference type="EMBL" id="CAE7248627.1"/>
    </source>
</evidence>
<dbReference type="InterPro" id="IPR036770">
    <property type="entry name" value="Ankyrin_rpt-contain_sf"/>
</dbReference>
<evidence type="ECO:0000256" key="4">
    <source>
        <dbReference type="ARBA" id="ARBA00023136"/>
    </source>
</evidence>
<gene>
    <name evidence="8" type="primary">TNKS2</name>
    <name evidence="8" type="ORF">SPIL2461_LOCUS4666</name>
</gene>
<comment type="caution">
    <text evidence="8">The sequence shown here is derived from an EMBL/GenBank/DDBJ whole genome shotgun (WGS) entry which is preliminary data.</text>
</comment>
<organism evidence="8 9">
    <name type="scientific">Symbiodinium pilosum</name>
    <name type="common">Dinoflagellate</name>
    <dbReference type="NCBI Taxonomy" id="2952"/>
    <lineage>
        <taxon>Eukaryota</taxon>
        <taxon>Sar</taxon>
        <taxon>Alveolata</taxon>
        <taxon>Dinophyceae</taxon>
        <taxon>Suessiales</taxon>
        <taxon>Symbiodiniaceae</taxon>
        <taxon>Symbiodinium</taxon>
    </lineage>
</organism>
<evidence type="ECO:0000256" key="2">
    <source>
        <dbReference type="ARBA" id="ARBA00022692"/>
    </source>
</evidence>
<dbReference type="InterPro" id="IPR005821">
    <property type="entry name" value="Ion_trans_dom"/>
</dbReference>
<protein>
    <submittedName>
        <fullName evidence="8">TNKS2 protein</fullName>
    </submittedName>
</protein>
<feature type="region of interest" description="Disordered" evidence="5">
    <location>
        <begin position="57"/>
        <end position="129"/>
    </location>
</feature>
<dbReference type="Gene3D" id="1.20.120.350">
    <property type="entry name" value="Voltage-gated potassium channels. Chain C"/>
    <property type="match status" value="1"/>
</dbReference>
<dbReference type="Proteomes" id="UP000649617">
    <property type="component" value="Unassembled WGS sequence"/>
</dbReference>
<dbReference type="Pfam" id="PF00520">
    <property type="entry name" value="Ion_trans"/>
    <property type="match status" value="1"/>
</dbReference>
<dbReference type="OrthoDB" id="7464126at2759"/>
<dbReference type="InterPro" id="IPR027359">
    <property type="entry name" value="Volt_channel_dom_sf"/>
</dbReference>
<evidence type="ECO:0000256" key="1">
    <source>
        <dbReference type="ARBA" id="ARBA00004141"/>
    </source>
</evidence>
<feature type="transmembrane region" description="Helical" evidence="6">
    <location>
        <begin position="480"/>
        <end position="504"/>
    </location>
</feature>
<name>A0A812LLL5_SYMPI</name>
<reference evidence="8" key="1">
    <citation type="submission" date="2021-02" db="EMBL/GenBank/DDBJ databases">
        <authorList>
            <person name="Dougan E. K."/>
            <person name="Rhodes N."/>
            <person name="Thang M."/>
            <person name="Chan C."/>
        </authorList>
    </citation>
    <scope>NUCLEOTIDE SEQUENCE</scope>
</reference>